<dbReference type="Gene3D" id="3.30.2280.10">
    <property type="entry name" value="Hypothetical protein (hspc210)"/>
    <property type="match status" value="1"/>
</dbReference>
<evidence type="ECO:0000256" key="1">
    <source>
        <dbReference type="ARBA" id="ARBA00022490"/>
    </source>
</evidence>
<dbReference type="InterPro" id="IPR028275">
    <property type="entry name" value="CLU_N"/>
</dbReference>
<dbReference type="PANTHER" id="PTHR12601">
    <property type="entry name" value="EUKARYOTIC TRANSLATION INITIATION FACTOR 3 SUBUNIT EIF-3"/>
    <property type="match status" value="1"/>
</dbReference>
<evidence type="ECO:0000256" key="2">
    <source>
        <dbReference type="SAM" id="MobiDB-lite"/>
    </source>
</evidence>
<name>A0A507FII5_9FUNG</name>
<organism evidence="4 5">
    <name type="scientific">Chytriomyces confervae</name>
    <dbReference type="NCBI Taxonomy" id="246404"/>
    <lineage>
        <taxon>Eukaryota</taxon>
        <taxon>Fungi</taxon>
        <taxon>Fungi incertae sedis</taxon>
        <taxon>Chytridiomycota</taxon>
        <taxon>Chytridiomycota incertae sedis</taxon>
        <taxon>Chytridiomycetes</taxon>
        <taxon>Chytridiales</taxon>
        <taxon>Chytriomycetaceae</taxon>
        <taxon>Chytriomyces</taxon>
    </lineage>
</organism>
<dbReference type="OrthoDB" id="1414216at2759"/>
<dbReference type="Pfam" id="PF12807">
    <property type="entry name" value="eIF3_p135"/>
    <property type="match status" value="1"/>
</dbReference>
<dbReference type="AlphaFoldDB" id="A0A507FII5"/>
<feature type="region of interest" description="Disordered" evidence="2">
    <location>
        <begin position="1137"/>
        <end position="1210"/>
    </location>
</feature>
<dbReference type="Gene3D" id="1.25.40.10">
    <property type="entry name" value="Tetratricopeptide repeat domain"/>
    <property type="match status" value="1"/>
</dbReference>
<accession>A0A507FII5</accession>
<dbReference type="Pfam" id="PF05303">
    <property type="entry name" value="GSKIP_dom"/>
    <property type="match status" value="1"/>
</dbReference>
<protein>
    <recommendedName>
        <fullName evidence="3">Clu domain-containing protein</fullName>
    </recommendedName>
</protein>
<dbReference type="GO" id="GO:0005737">
    <property type="term" value="C:cytoplasm"/>
    <property type="evidence" value="ECO:0007669"/>
    <property type="project" value="TreeGrafter"/>
</dbReference>
<evidence type="ECO:0000313" key="4">
    <source>
        <dbReference type="EMBL" id="TPX76113.1"/>
    </source>
</evidence>
<keyword evidence="5" id="KW-1185">Reference proteome</keyword>
<feature type="region of interest" description="Disordered" evidence="2">
    <location>
        <begin position="485"/>
        <end position="507"/>
    </location>
</feature>
<keyword evidence="1" id="KW-0963">Cytoplasm</keyword>
<comment type="caution">
    <text evidence="4">The sequence shown here is derived from an EMBL/GenBank/DDBJ whole genome shotgun (WGS) entry which is preliminary data.</text>
</comment>
<dbReference type="GO" id="GO:0048312">
    <property type="term" value="P:intracellular distribution of mitochondria"/>
    <property type="evidence" value="ECO:0007669"/>
    <property type="project" value="TreeGrafter"/>
</dbReference>
<dbReference type="PROSITE" id="PS51823">
    <property type="entry name" value="CLU"/>
    <property type="match status" value="1"/>
</dbReference>
<dbReference type="InterPro" id="IPR033646">
    <property type="entry name" value="CLU-central"/>
</dbReference>
<dbReference type="CDD" id="cd15466">
    <property type="entry name" value="CLU-central"/>
    <property type="match status" value="1"/>
</dbReference>
<dbReference type="EMBL" id="QEAP01000057">
    <property type="protein sequence ID" value="TPX76113.1"/>
    <property type="molecule type" value="Genomic_DNA"/>
</dbReference>
<dbReference type="InterPro" id="IPR027523">
    <property type="entry name" value="CLU_prot"/>
</dbReference>
<dbReference type="Pfam" id="PF15044">
    <property type="entry name" value="CLU_N"/>
    <property type="match status" value="1"/>
</dbReference>
<dbReference type="PANTHER" id="PTHR12601:SF6">
    <property type="entry name" value="CLUSTERED MITOCHONDRIA PROTEIN HOMOLOG"/>
    <property type="match status" value="1"/>
</dbReference>
<feature type="domain" description="Clu" evidence="3">
    <location>
        <begin position="312"/>
        <end position="589"/>
    </location>
</feature>
<feature type="compositionally biased region" description="Low complexity" evidence="2">
    <location>
        <begin position="1137"/>
        <end position="1169"/>
    </location>
</feature>
<dbReference type="GO" id="GO:0003729">
    <property type="term" value="F:mRNA binding"/>
    <property type="evidence" value="ECO:0007669"/>
    <property type="project" value="TreeGrafter"/>
</dbReference>
<dbReference type="Proteomes" id="UP000320333">
    <property type="component" value="Unassembled WGS sequence"/>
</dbReference>
<dbReference type="Pfam" id="PF13236">
    <property type="entry name" value="CLU"/>
    <property type="match status" value="1"/>
</dbReference>
<dbReference type="STRING" id="246404.A0A507FII5"/>
<dbReference type="FunFam" id="3.30.2280.10:FF:000002">
    <property type="entry name" value="Clustered mitochondria protein homolog"/>
    <property type="match status" value="1"/>
</dbReference>
<dbReference type="InterPro" id="IPR023231">
    <property type="entry name" value="GSKIP_dom_sf"/>
</dbReference>
<dbReference type="InterPro" id="IPR011990">
    <property type="entry name" value="TPR-like_helical_dom_sf"/>
</dbReference>
<dbReference type="InterPro" id="IPR025697">
    <property type="entry name" value="CLU_dom"/>
</dbReference>
<feature type="compositionally biased region" description="Low complexity" evidence="2">
    <location>
        <begin position="1181"/>
        <end position="1200"/>
    </location>
</feature>
<sequence>MTEAEETVPETQQEEQTTGATAVVLSISLPSSGGAFKVAVPLTTSIGDIRTHIIDSPEGQFNTCFYLALRGARILDVATVGELEEFDPETDSLEMVPDEFNDREVRIQIARMREILTAFRSSTTSQVGLDVGVSYLQDVSGDFDINPQVSSKEGDAEKKITSNNSNGTHPFINYDFDLSQGFEQTSNLIPSSKEVAGNDCLKSLSISSWNPPPPHRRTAGDIMYLAVMTNEGTTHHITCSVNGFHVSRSTNSHFDPTLKNFHGSTLPSVLSQLSPSFKSKFSALHKSIQRRHPHTYLLPSVEQSTPWIVKEPKYAPDSSRTLDSLIAAADNADILATRDWNEEFCGATALPVSTHSERVVRSQTLHRVYNEFVDAATRGVAAIVQKSLPGNIGGVAEEDAYMGQMFLHGGIFYAFAKDQGESFTRTGGSAAAHVSVSKDVNSLAKFDSVCGGVAGINVNTLGTCVVDYKGVRVVAQTVIPGILKRQQSPAVEESETDEEKPAAAAAESSDVIVYGSIDSGRTILSSPEFHTVAEKFSTLLRLESHNATDADGNVHTLATPIDVKGIIGTDGRKYLLDLARLAPVDVEFLDQLDKDGKDMPAYPHRMTLLRHELVDMYFEHNLGKYINEKRAEEEKKKAEGAAAGQETVDEDSKAVEPLNIKFNPDAFALPAEVEGEETPELLKQKENVRAVGKFLVDTVIPTMAMDMAAHPSTVPLTSEKLTKFLHERGINMRYLGKMVQTLEALKVGSSSNYAKELMVQEMILRAAKAVLRELLQDLPLHMSTECVAHFLNCLFAGKDGNVSITKPRNVTKDFSFYSLTAASLDERIRTEIETRFRYPSNLLPEFLAASRRVPLLRALCLKVGIQLKSKQYELSKTPAFAVADVLNLYPIVKYAEPGCSFGDELHEHALFTLRKGDQKVGLEFLSEALNVYEQVFGPVHADAAKIQRQLAVHHYETQDHELCKIYQRRALLITERLNGFDDPETLQQYLNLGYFECLSGNTLVGFKYMHHAMKLLKMHCAEARHPELAAGDAQVAMLLNESKVDTETGVKFLARAVETYDILLGREHEQTIRAHELYFNSLIQSGDFVKALEVQEILLTYAKSKSTEEDEASKKNVQEAEQLLVMLRRKIEMDAAEAASSNKASNPAAQAAPKPAAASLPKKPVSASKLKSKNGQQAPLSKAAAKQSRADSAASAALAAGPVEPVVPSKGHLPIDELVKFIEGGSSKGAKKGNKKGKN</sequence>
<evidence type="ECO:0000313" key="5">
    <source>
        <dbReference type="Proteomes" id="UP000320333"/>
    </source>
</evidence>
<proteinExistence type="predicted"/>
<dbReference type="SUPFAM" id="SSF103107">
    <property type="entry name" value="Hypothetical protein c14orf129, hspc210"/>
    <property type="match status" value="1"/>
</dbReference>
<evidence type="ECO:0000259" key="3">
    <source>
        <dbReference type="PROSITE" id="PS51823"/>
    </source>
</evidence>
<dbReference type="InterPro" id="IPR007967">
    <property type="entry name" value="GSKIP_dom"/>
</dbReference>
<reference evidence="4 5" key="1">
    <citation type="journal article" date="2019" name="Sci. Rep.">
        <title>Comparative genomics of chytrid fungi reveal insights into the obligate biotrophic and pathogenic lifestyle of Synchytrium endobioticum.</title>
        <authorList>
            <person name="van de Vossenberg B.T.L.H."/>
            <person name="Warris S."/>
            <person name="Nguyen H.D.T."/>
            <person name="van Gent-Pelzer M.P.E."/>
            <person name="Joly D.L."/>
            <person name="van de Geest H.C."/>
            <person name="Bonants P.J.M."/>
            <person name="Smith D.S."/>
            <person name="Levesque C.A."/>
            <person name="van der Lee T.A.J."/>
        </authorList>
    </citation>
    <scope>NUCLEOTIDE SEQUENCE [LARGE SCALE GENOMIC DNA]</scope>
    <source>
        <strain evidence="4 5">CBS 675.73</strain>
    </source>
</reference>
<gene>
    <name evidence="4" type="ORF">CcCBS67573_g02607</name>
</gene>